<dbReference type="PaxDb" id="2903-EOD24920"/>
<feature type="transmembrane region" description="Helical" evidence="2">
    <location>
        <begin position="242"/>
        <end position="259"/>
    </location>
</feature>
<feature type="region of interest" description="Disordered" evidence="1">
    <location>
        <begin position="211"/>
        <end position="237"/>
    </location>
</feature>
<sequence>MQNADAECRTQAPVAEEAVAEEAAKEVEKPAKTVSNTPDLAALARRGTGSGGYTKAAAVQWLLLVCAPASGHCAAAVPSPSAVASAFSSAVASATCVASAASSAFPPAVASMASSLASSSSLLVPALALLLLTIACGAAWPTAASGKRARGIARAPALRLITAAAFIPGAAASPAGFFAPSASSWLGWGVLPIAAIAASVLRRPSSTKEACASTADSVSNPPSPPEMTPASREKRSKRQRDIGLLVLGVLSFELLWPSVKPGGRYFVEDMCVGRRSPWADGNPVPIDIFTYWMNQASLASPPTLTMIDRSKQHHFGKGFGASSFPEMPTDLAYVACFDCACVLGKDAGMGYRHVSAGGANCAARPYASVVE</sequence>
<organism evidence="3 4">
    <name type="scientific">Emiliania huxleyi (strain CCMP1516)</name>
    <dbReference type="NCBI Taxonomy" id="280463"/>
    <lineage>
        <taxon>Eukaryota</taxon>
        <taxon>Haptista</taxon>
        <taxon>Haptophyta</taxon>
        <taxon>Prymnesiophyceae</taxon>
        <taxon>Isochrysidales</taxon>
        <taxon>Noelaerhabdaceae</taxon>
        <taxon>Emiliania</taxon>
    </lineage>
</organism>
<evidence type="ECO:0000313" key="4">
    <source>
        <dbReference type="Proteomes" id="UP000013827"/>
    </source>
</evidence>
<evidence type="ECO:0000256" key="1">
    <source>
        <dbReference type="SAM" id="MobiDB-lite"/>
    </source>
</evidence>
<keyword evidence="2" id="KW-0472">Membrane</keyword>
<accession>A0A0D3JN35</accession>
<protein>
    <recommendedName>
        <fullName evidence="5">Mannosyltransferase</fullName>
    </recommendedName>
</protein>
<keyword evidence="4" id="KW-1185">Reference proteome</keyword>
<feature type="transmembrane region" description="Helical" evidence="2">
    <location>
        <begin position="122"/>
        <end position="145"/>
    </location>
</feature>
<dbReference type="KEGG" id="ehx:EMIHUDRAFT_238104"/>
<name>A0A0D3JN35_EMIH1</name>
<dbReference type="Proteomes" id="UP000013827">
    <property type="component" value="Unassembled WGS sequence"/>
</dbReference>
<dbReference type="GeneID" id="17270470"/>
<feature type="transmembrane region" description="Helical" evidence="2">
    <location>
        <begin position="157"/>
        <end position="179"/>
    </location>
</feature>
<evidence type="ECO:0000256" key="2">
    <source>
        <dbReference type="SAM" id="Phobius"/>
    </source>
</evidence>
<evidence type="ECO:0008006" key="5">
    <source>
        <dbReference type="Google" id="ProtNLM"/>
    </source>
</evidence>
<dbReference type="HOGENOM" id="CLU_746859_0_0_1"/>
<feature type="transmembrane region" description="Helical" evidence="2">
    <location>
        <begin position="185"/>
        <end position="201"/>
    </location>
</feature>
<reference evidence="3" key="2">
    <citation type="submission" date="2024-10" db="UniProtKB">
        <authorList>
            <consortium name="EnsemblProtists"/>
        </authorList>
    </citation>
    <scope>IDENTIFICATION</scope>
</reference>
<keyword evidence="2" id="KW-1133">Transmembrane helix</keyword>
<dbReference type="EnsemblProtists" id="EOD24920">
    <property type="protein sequence ID" value="EOD24920"/>
    <property type="gene ID" value="EMIHUDRAFT_238104"/>
</dbReference>
<dbReference type="RefSeq" id="XP_005777349.1">
    <property type="nucleotide sequence ID" value="XM_005777292.1"/>
</dbReference>
<proteinExistence type="predicted"/>
<keyword evidence="2" id="KW-0812">Transmembrane</keyword>
<evidence type="ECO:0000313" key="3">
    <source>
        <dbReference type="EnsemblProtists" id="EOD24920"/>
    </source>
</evidence>
<dbReference type="AlphaFoldDB" id="A0A0D3JN35"/>
<reference evidence="4" key="1">
    <citation type="journal article" date="2013" name="Nature">
        <title>Pan genome of the phytoplankton Emiliania underpins its global distribution.</title>
        <authorList>
            <person name="Read B.A."/>
            <person name="Kegel J."/>
            <person name="Klute M.J."/>
            <person name="Kuo A."/>
            <person name="Lefebvre S.C."/>
            <person name="Maumus F."/>
            <person name="Mayer C."/>
            <person name="Miller J."/>
            <person name="Monier A."/>
            <person name="Salamov A."/>
            <person name="Young J."/>
            <person name="Aguilar M."/>
            <person name="Claverie J.M."/>
            <person name="Frickenhaus S."/>
            <person name="Gonzalez K."/>
            <person name="Herman E.K."/>
            <person name="Lin Y.C."/>
            <person name="Napier J."/>
            <person name="Ogata H."/>
            <person name="Sarno A.F."/>
            <person name="Shmutz J."/>
            <person name="Schroeder D."/>
            <person name="de Vargas C."/>
            <person name="Verret F."/>
            <person name="von Dassow P."/>
            <person name="Valentin K."/>
            <person name="Van de Peer Y."/>
            <person name="Wheeler G."/>
            <person name="Dacks J.B."/>
            <person name="Delwiche C.F."/>
            <person name="Dyhrman S.T."/>
            <person name="Glockner G."/>
            <person name="John U."/>
            <person name="Richards T."/>
            <person name="Worden A.Z."/>
            <person name="Zhang X."/>
            <person name="Grigoriev I.V."/>
            <person name="Allen A.E."/>
            <person name="Bidle K."/>
            <person name="Borodovsky M."/>
            <person name="Bowler C."/>
            <person name="Brownlee C."/>
            <person name="Cock J.M."/>
            <person name="Elias M."/>
            <person name="Gladyshev V.N."/>
            <person name="Groth M."/>
            <person name="Guda C."/>
            <person name="Hadaegh A."/>
            <person name="Iglesias-Rodriguez M.D."/>
            <person name="Jenkins J."/>
            <person name="Jones B.M."/>
            <person name="Lawson T."/>
            <person name="Leese F."/>
            <person name="Lindquist E."/>
            <person name="Lobanov A."/>
            <person name="Lomsadze A."/>
            <person name="Malik S.B."/>
            <person name="Marsh M.E."/>
            <person name="Mackinder L."/>
            <person name="Mock T."/>
            <person name="Mueller-Roeber B."/>
            <person name="Pagarete A."/>
            <person name="Parker M."/>
            <person name="Probert I."/>
            <person name="Quesneville H."/>
            <person name="Raines C."/>
            <person name="Rensing S.A."/>
            <person name="Riano-Pachon D.M."/>
            <person name="Richier S."/>
            <person name="Rokitta S."/>
            <person name="Shiraiwa Y."/>
            <person name="Soanes D.M."/>
            <person name="van der Giezen M."/>
            <person name="Wahlund T.M."/>
            <person name="Williams B."/>
            <person name="Wilson W."/>
            <person name="Wolfe G."/>
            <person name="Wurch L.L."/>
        </authorList>
    </citation>
    <scope>NUCLEOTIDE SEQUENCE</scope>
</reference>